<dbReference type="InterPro" id="IPR001347">
    <property type="entry name" value="SIS_dom"/>
</dbReference>
<feature type="domain" description="Glutamine amidotransferase type-2" evidence="12">
    <location>
        <begin position="9"/>
        <end position="228"/>
    </location>
</feature>
<keyword evidence="9" id="KW-0315">Glutamine amidotransferase</keyword>
<dbReference type="SUPFAM" id="SSF53697">
    <property type="entry name" value="SIS domain"/>
    <property type="match status" value="1"/>
</dbReference>
<dbReference type="Pfam" id="PF01380">
    <property type="entry name" value="SIS"/>
    <property type="match status" value="2"/>
</dbReference>
<dbReference type="CDD" id="cd05009">
    <property type="entry name" value="SIS_GlmS_GlmD_2"/>
    <property type="match status" value="1"/>
</dbReference>
<keyword evidence="7 11" id="KW-0808">Transferase</keyword>
<reference evidence="14 15" key="1">
    <citation type="submission" date="2007-10" db="EMBL/GenBank/DDBJ databases">
        <title>Complete sequence of Caldivirga maquilingensis IC-167.</title>
        <authorList>
            <consortium name="US DOE Joint Genome Institute"/>
            <person name="Copeland A."/>
            <person name="Lucas S."/>
            <person name="Lapidus A."/>
            <person name="Barry K."/>
            <person name="Glavina del Rio T."/>
            <person name="Dalin E."/>
            <person name="Tice H."/>
            <person name="Pitluck S."/>
            <person name="Saunders E."/>
            <person name="Brettin T."/>
            <person name="Bruce D."/>
            <person name="Detter J.C."/>
            <person name="Han C."/>
            <person name="Schmutz J."/>
            <person name="Larimer F."/>
            <person name="Land M."/>
            <person name="Hauser L."/>
            <person name="Kyrpides N."/>
            <person name="Ivanova N."/>
            <person name="Biddle J.F."/>
            <person name="Zhang Z."/>
            <person name="Fitz-Gibbon S.T."/>
            <person name="Lowe T.M."/>
            <person name="Saltikov C."/>
            <person name="House C.H."/>
            <person name="Richardson P."/>
        </authorList>
    </citation>
    <scope>NUCLEOTIDE SEQUENCE [LARGE SCALE GENOMIC DNA]</scope>
    <source>
        <strain evidence="15">ATCC 700844 / DSM 13496 / JCM 10307 / IC-167</strain>
    </source>
</reference>
<dbReference type="GO" id="GO:0005737">
    <property type="term" value="C:cytoplasm"/>
    <property type="evidence" value="ECO:0007669"/>
    <property type="project" value="UniProtKB-SubCell"/>
</dbReference>
<dbReference type="PANTHER" id="PTHR10937:SF0">
    <property type="entry name" value="GLUTAMINE--FRUCTOSE-6-PHOSPHATE TRANSAMINASE (ISOMERIZING)"/>
    <property type="match status" value="1"/>
</dbReference>
<dbReference type="GO" id="GO:0006487">
    <property type="term" value="P:protein N-linked glycosylation"/>
    <property type="evidence" value="ECO:0007669"/>
    <property type="project" value="TreeGrafter"/>
</dbReference>
<dbReference type="FunFam" id="3.40.50.10490:FF:000001">
    <property type="entry name" value="Glutamine--fructose-6-phosphate aminotransferase [isomerizing]"/>
    <property type="match status" value="1"/>
</dbReference>
<dbReference type="InterPro" id="IPR035466">
    <property type="entry name" value="GlmS/AgaS_SIS"/>
</dbReference>
<comment type="catalytic activity">
    <reaction evidence="1 11">
        <text>D-fructose 6-phosphate + L-glutamine = D-glucosamine 6-phosphate + L-glutamate</text>
        <dbReference type="Rhea" id="RHEA:13237"/>
        <dbReference type="ChEBI" id="CHEBI:29985"/>
        <dbReference type="ChEBI" id="CHEBI:58359"/>
        <dbReference type="ChEBI" id="CHEBI:58725"/>
        <dbReference type="ChEBI" id="CHEBI:61527"/>
        <dbReference type="EC" id="2.6.1.16"/>
    </reaction>
</comment>
<dbReference type="InterPro" id="IPR005855">
    <property type="entry name" value="GFAT"/>
</dbReference>
<dbReference type="EC" id="2.6.1.16" evidence="3 11"/>
<evidence type="ECO:0000259" key="12">
    <source>
        <dbReference type="PROSITE" id="PS51278"/>
    </source>
</evidence>
<evidence type="ECO:0000256" key="3">
    <source>
        <dbReference type="ARBA" id="ARBA00012916"/>
    </source>
</evidence>
<dbReference type="NCBIfam" id="TIGR01135">
    <property type="entry name" value="glmS"/>
    <property type="match status" value="1"/>
</dbReference>
<dbReference type="eggNOG" id="arCOG00057">
    <property type="taxonomic scope" value="Archaea"/>
</dbReference>
<dbReference type="SUPFAM" id="SSF56235">
    <property type="entry name" value="N-terminal nucleophile aminohydrolases (Ntn hydrolases)"/>
    <property type="match status" value="1"/>
</dbReference>
<feature type="domain" description="SIS" evidence="13">
    <location>
        <begin position="463"/>
        <end position="605"/>
    </location>
</feature>
<feature type="domain" description="SIS" evidence="13">
    <location>
        <begin position="290"/>
        <end position="434"/>
    </location>
</feature>
<dbReference type="KEGG" id="cma:Cmaq_0528"/>
<dbReference type="EMBL" id="CP000852">
    <property type="protein sequence ID" value="ABW01373.1"/>
    <property type="molecule type" value="Genomic_DNA"/>
</dbReference>
<keyword evidence="5 11" id="KW-0963">Cytoplasm</keyword>
<dbReference type="GO" id="GO:0006047">
    <property type="term" value="P:UDP-N-acetylglucosamine metabolic process"/>
    <property type="evidence" value="ECO:0007669"/>
    <property type="project" value="TreeGrafter"/>
</dbReference>
<comment type="subunit">
    <text evidence="11">Homodimer.</text>
</comment>
<name>A8MC67_CALMQ</name>
<dbReference type="FunFam" id="3.60.20.10:FF:000006">
    <property type="entry name" value="Glutamine--fructose-6-phosphate aminotransferase [isomerizing]"/>
    <property type="match status" value="1"/>
</dbReference>
<dbReference type="Pfam" id="PF13522">
    <property type="entry name" value="GATase_6"/>
    <property type="match status" value="1"/>
</dbReference>
<evidence type="ECO:0000256" key="4">
    <source>
        <dbReference type="ARBA" id="ARBA00016090"/>
    </source>
</evidence>
<dbReference type="InterPro" id="IPR047084">
    <property type="entry name" value="GFAT_N"/>
</dbReference>
<dbReference type="GO" id="GO:0097367">
    <property type="term" value="F:carbohydrate derivative binding"/>
    <property type="evidence" value="ECO:0007669"/>
    <property type="project" value="InterPro"/>
</dbReference>
<dbReference type="InterPro" id="IPR035490">
    <property type="entry name" value="GlmS/FrlB_SIS"/>
</dbReference>
<dbReference type="GO" id="GO:0006002">
    <property type="term" value="P:fructose 6-phosphate metabolic process"/>
    <property type="evidence" value="ECO:0007669"/>
    <property type="project" value="TreeGrafter"/>
</dbReference>
<dbReference type="STRING" id="397948.Cmaq_0528"/>
<dbReference type="Proteomes" id="UP000001137">
    <property type="component" value="Chromosome"/>
</dbReference>
<keyword evidence="8" id="KW-0677">Repeat</keyword>
<evidence type="ECO:0000313" key="15">
    <source>
        <dbReference type="Proteomes" id="UP000001137"/>
    </source>
</evidence>
<dbReference type="PROSITE" id="PS51278">
    <property type="entry name" value="GATASE_TYPE_2"/>
    <property type="match status" value="1"/>
</dbReference>
<feature type="active site" description="Nucleophile; for GATase activity" evidence="11">
    <location>
        <position position="9"/>
    </location>
</feature>
<comment type="function">
    <text evidence="10 11">Catalyzes the first step in hexosamine metabolism, converting fructose-6P into glucosamine-6P using glutamine as a nitrogen source.</text>
</comment>
<evidence type="ECO:0000256" key="1">
    <source>
        <dbReference type="ARBA" id="ARBA00001031"/>
    </source>
</evidence>
<sequence>MRQAGGLVCGIVGVAGSIGERLGSALKKCLERLEYRGYDSAGIAVTGTGGITVRKGKGKINEVDARFNFTALDGLSGIGHTRWATHGKPSDENAHPHVDCTGEVAVVHNGIIANYRELKEQLMARGHRFISDTDTEVIAHLFEDYVKAGLPALVALRETIRRLKGSYAIALLYSHEPDKVFFARNVSPLVIGVGEGFNFLASDIPAFLNYTNRVITLHDGEYGYLTPSGIYVERNGEPVNVEDRVRVINWSPESAGKEGYPHFMLKEIHEQPRALRETWAGLDMDYVSKLGKAIAEARRVFITASGTSYHAGLILDYLLVSLAGLDAHAFNSSEYRKYIKLVKEGDILIAISQSGETIDTLMATRVFRERGAKVLAVSNVVDSTIPRESDYQLYTNAGPEIGVAATKTFTTQLMILTALAANAALHSGGMGKEAYSLVLNELEQAPDLVNTTIINVEARVRHIAGKLAVKTNAYYLSRGIGLPIAMEGALKMKEVAYVHAEAYPAGESKHGPIALVNQEFPVVFTVTDDDYLDPLEGNVMEMTARGAYTIGILPSRHYAKLGKVFTEVIQTPDASPYLLTIIQSIPLQLLAYHTAVLRGYDPDKPRNLAKTVTVE</sequence>
<dbReference type="CDD" id="cd00714">
    <property type="entry name" value="GFAT"/>
    <property type="match status" value="1"/>
</dbReference>
<dbReference type="Gene3D" id="3.40.50.10490">
    <property type="entry name" value="Glucose-6-phosphate isomerase like protein, domain 1"/>
    <property type="match status" value="2"/>
</dbReference>
<dbReference type="InterPro" id="IPR029055">
    <property type="entry name" value="Ntn_hydrolases_N"/>
</dbReference>
<evidence type="ECO:0000313" key="14">
    <source>
        <dbReference type="EMBL" id="ABW01373.1"/>
    </source>
</evidence>
<feature type="active site" description="For Fru-6P isomerization activity" evidence="11">
    <location>
        <position position="610"/>
    </location>
</feature>
<evidence type="ECO:0000256" key="6">
    <source>
        <dbReference type="ARBA" id="ARBA00022576"/>
    </source>
</evidence>
<evidence type="ECO:0000256" key="2">
    <source>
        <dbReference type="ARBA" id="ARBA00004496"/>
    </source>
</evidence>
<protein>
    <recommendedName>
        <fullName evidence="4 11">Glutamine--fructose-6-phosphate aminotransferase [isomerizing]</fullName>
        <ecNumber evidence="3 11">2.6.1.16</ecNumber>
    </recommendedName>
    <alternativeName>
        <fullName evidence="11">D-fructose-6-phosphate amidotransferase</fullName>
    </alternativeName>
    <alternativeName>
        <fullName evidence="11">GFAT</fullName>
    </alternativeName>
    <alternativeName>
        <fullName evidence="11">Glucosamine-6-phosphate synthase</fullName>
    </alternativeName>
    <alternativeName>
        <fullName evidence="11">Hexosephosphate aminotransferase</fullName>
    </alternativeName>
    <alternativeName>
        <fullName evidence="11">L-glutamine--D-fructose-6-phosphate amidotransferase</fullName>
    </alternativeName>
</protein>
<evidence type="ECO:0000256" key="8">
    <source>
        <dbReference type="ARBA" id="ARBA00022737"/>
    </source>
</evidence>
<dbReference type="CDD" id="cd05008">
    <property type="entry name" value="SIS_GlmS_GlmD_1"/>
    <property type="match status" value="1"/>
</dbReference>
<evidence type="ECO:0000256" key="10">
    <source>
        <dbReference type="ARBA" id="ARBA00055466"/>
    </source>
</evidence>
<dbReference type="HOGENOM" id="CLU_012520_7_0_2"/>
<proteinExistence type="inferred from homology"/>
<evidence type="ECO:0000259" key="13">
    <source>
        <dbReference type="PROSITE" id="PS51464"/>
    </source>
</evidence>
<dbReference type="NCBIfam" id="NF001484">
    <property type="entry name" value="PRK00331.1"/>
    <property type="match status" value="1"/>
</dbReference>
<dbReference type="AlphaFoldDB" id="A8MC67"/>
<dbReference type="InterPro" id="IPR017932">
    <property type="entry name" value="GATase_2_dom"/>
</dbReference>
<dbReference type="InterPro" id="IPR046348">
    <property type="entry name" value="SIS_dom_sf"/>
</dbReference>
<dbReference type="Gene3D" id="3.60.20.10">
    <property type="entry name" value="Glutamine Phosphoribosylpyrophosphate, subunit 1, domain 1"/>
    <property type="match status" value="1"/>
</dbReference>
<evidence type="ECO:0000256" key="9">
    <source>
        <dbReference type="ARBA" id="ARBA00022962"/>
    </source>
</evidence>
<dbReference type="PROSITE" id="PS51464">
    <property type="entry name" value="SIS"/>
    <property type="match status" value="2"/>
</dbReference>
<evidence type="ECO:0000256" key="7">
    <source>
        <dbReference type="ARBA" id="ARBA00022679"/>
    </source>
</evidence>
<dbReference type="HAMAP" id="MF_00164">
    <property type="entry name" value="GlmS"/>
    <property type="match status" value="1"/>
</dbReference>
<keyword evidence="15" id="KW-1185">Reference proteome</keyword>
<dbReference type="GO" id="GO:0005975">
    <property type="term" value="P:carbohydrate metabolic process"/>
    <property type="evidence" value="ECO:0007669"/>
    <property type="project" value="UniProtKB-UniRule"/>
</dbReference>
<keyword evidence="6 11" id="KW-0032">Aminotransferase</keyword>
<dbReference type="GO" id="GO:0004360">
    <property type="term" value="F:glutamine-fructose-6-phosphate transaminase (isomerizing) activity"/>
    <property type="evidence" value="ECO:0007669"/>
    <property type="project" value="UniProtKB-UniRule"/>
</dbReference>
<comment type="caution">
    <text evidence="11">Lacks conserved residue(s) required for the propagation of feature annotation.</text>
</comment>
<gene>
    <name evidence="11" type="primary">glmS</name>
    <name evidence="14" type="ordered locus">Cmaq_0528</name>
</gene>
<evidence type="ECO:0000256" key="11">
    <source>
        <dbReference type="HAMAP-Rule" id="MF_00164"/>
    </source>
</evidence>
<accession>A8MC67</accession>
<comment type="subcellular location">
    <subcellularLocation>
        <location evidence="2 11">Cytoplasm</location>
    </subcellularLocation>
</comment>
<dbReference type="PANTHER" id="PTHR10937">
    <property type="entry name" value="GLUCOSAMINE--FRUCTOSE-6-PHOSPHATE AMINOTRANSFERASE, ISOMERIZING"/>
    <property type="match status" value="1"/>
</dbReference>
<organism evidence="14 15">
    <name type="scientific">Caldivirga maquilingensis (strain ATCC 700844 / DSM 13496 / JCM 10307 / IC-167)</name>
    <dbReference type="NCBI Taxonomy" id="397948"/>
    <lineage>
        <taxon>Archaea</taxon>
        <taxon>Thermoproteota</taxon>
        <taxon>Thermoprotei</taxon>
        <taxon>Thermoproteales</taxon>
        <taxon>Thermoproteaceae</taxon>
        <taxon>Caldivirga</taxon>
    </lineage>
</organism>
<evidence type="ECO:0000256" key="5">
    <source>
        <dbReference type="ARBA" id="ARBA00022490"/>
    </source>
</evidence>